<feature type="region of interest" description="Domain III" evidence="6">
    <location>
        <begin position="154"/>
        <end position="205"/>
    </location>
</feature>
<dbReference type="AlphaFoldDB" id="A0A2L1GKX1"/>
<dbReference type="InterPro" id="IPR013849">
    <property type="entry name" value="DNA_helicase_Holl-junc_RuvA_I"/>
</dbReference>
<dbReference type="SUPFAM" id="SSF47781">
    <property type="entry name" value="RuvA domain 2-like"/>
    <property type="match status" value="1"/>
</dbReference>
<dbReference type="KEGG" id="deo:CAY53_01465"/>
<keyword evidence="2 6" id="KW-0227">DNA damage</keyword>
<dbReference type="GO" id="GO:0048476">
    <property type="term" value="C:Holliday junction resolvase complex"/>
    <property type="evidence" value="ECO:0007669"/>
    <property type="project" value="UniProtKB-UniRule"/>
</dbReference>
<dbReference type="EMBL" id="CP021255">
    <property type="protein sequence ID" value="AVD70319.1"/>
    <property type="molecule type" value="Genomic_DNA"/>
</dbReference>
<proteinExistence type="inferred from homology"/>
<dbReference type="InterPro" id="IPR010994">
    <property type="entry name" value="RuvA_2-like"/>
</dbReference>
<sequence>MIAALRGNIIQKNPGSLVLDVAGVGYEVLVSLRTWETLPELNREVQLLVQTIVREDAITLYGFTDAGEKALFMLLLGVSGIGPRLALTVLGGLGAAELQSAIVGRDLGRLTSVSGVGKKTAERICVELAEKVGNLGDSAAVPPGAAAVGAGPRSSPEADTVSALVNLGYSEQQVWPVLRALEKERDCTGLSLEEWLRLALRRLAR</sequence>
<evidence type="ECO:0000256" key="6">
    <source>
        <dbReference type="HAMAP-Rule" id="MF_00031"/>
    </source>
</evidence>
<evidence type="ECO:0000256" key="3">
    <source>
        <dbReference type="ARBA" id="ARBA00023125"/>
    </source>
</evidence>
<name>A0A2L1GKX1_9BACT</name>
<keyword evidence="1 6" id="KW-0963">Cytoplasm</keyword>
<comment type="subunit">
    <text evidence="6">Homotetramer. Forms an RuvA(8)-RuvB(12)-Holliday junction (HJ) complex. HJ DNA is sandwiched between 2 RuvA tetramers; dsDNA enters through RuvA and exits via RuvB. An RuvB hexamer assembles on each DNA strand where it exits the tetramer. Each RuvB hexamer is contacted by two RuvA subunits (via domain III) on 2 adjacent RuvB subunits; this complex drives branch migration. In the full resolvosome a probable DNA-RuvA(4)-RuvB(12)-RuvC(2) complex forms which resolves the HJ.</text>
</comment>
<dbReference type="Pfam" id="PF01330">
    <property type="entry name" value="RuvA_N"/>
    <property type="match status" value="1"/>
</dbReference>
<dbReference type="Gene3D" id="1.10.150.20">
    <property type="entry name" value="5' to 3' exonuclease, C-terminal subdomain"/>
    <property type="match status" value="1"/>
</dbReference>
<keyword evidence="5 6" id="KW-0234">DNA repair</keyword>
<evidence type="ECO:0000313" key="9">
    <source>
        <dbReference type="EMBL" id="AVD70319.1"/>
    </source>
</evidence>
<dbReference type="HAMAP" id="MF_00031">
    <property type="entry name" value="DNA_HJ_migration_RuvA"/>
    <property type="match status" value="1"/>
</dbReference>
<accession>A0A2L1GKX1</accession>
<keyword evidence="10" id="KW-1185">Reference proteome</keyword>
<evidence type="ECO:0000256" key="4">
    <source>
        <dbReference type="ARBA" id="ARBA00023172"/>
    </source>
</evidence>
<evidence type="ECO:0000313" key="10">
    <source>
        <dbReference type="Proteomes" id="UP000239867"/>
    </source>
</evidence>
<reference evidence="9 10" key="1">
    <citation type="journal article" date="2018" name="MBio">
        <title>Insights into the evolution of host association through the isolation and characterization of a novel human periodontal pathobiont, Desulfobulbus oralis.</title>
        <authorList>
            <person name="Cross K.L."/>
            <person name="Chirania P."/>
            <person name="Xiong W."/>
            <person name="Beall C.J."/>
            <person name="Elkins J.G."/>
            <person name="Giannone R.J."/>
            <person name="Griffen A.L."/>
            <person name="Guss A.M."/>
            <person name="Hettich R.L."/>
            <person name="Joshi S.S."/>
            <person name="Mokrzan E.M."/>
            <person name="Martin R.K."/>
            <person name="Zhulin I.B."/>
            <person name="Leys E.J."/>
            <person name="Podar M."/>
        </authorList>
    </citation>
    <scope>NUCLEOTIDE SEQUENCE [LARGE SCALE GENOMIC DNA]</scope>
    <source>
        <strain evidence="9 10">ORNL</strain>
    </source>
</reference>
<dbReference type="InterPro" id="IPR012340">
    <property type="entry name" value="NA-bd_OB-fold"/>
</dbReference>
<feature type="domain" description="DNA helicase Holliday junction RuvA type" evidence="7">
    <location>
        <begin position="1"/>
        <end position="62"/>
    </location>
</feature>
<feature type="domain" description="Holliday junction DNA helicase RuvA C-terminal" evidence="8">
    <location>
        <begin position="157"/>
        <end position="203"/>
    </location>
</feature>
<dbReference type="GO" id="GO:0005737">
    <property type="term" value="C:cytoplasm"/>
    <property type="evidence" value="ECO:0007669"/>
    <property type="project" value="UniProtKB-SubCell"/>
</dbReference>
<dbReference type="Gene3D" id="2.40.50.140">
    <property type="entry name" value="Nucleic acid-binding proteins"/>
    <property type="match status" value="1"/>
</dbReference>
<dbReference type="GO" id="GO:0009378">
    <property type="term" value="F:four-way junction helicase activity"/>
    <property type="evidence" value="ECO:0007669"/>
    <property type="project" value="InterPro"/>
</dbReference>
<evidence type="ECO:0000256" key="2">
    <source>
        <dbReference type="ARBA" id="ARBA00022763"/>
    </source>
</evidence>
<comment type="caution">
    <text evidence="6">Lacks conserved residue(s) required for the propagation of feature annotation.</text>
</comment>
<dbReference type="CDD" id="cd14332">
    <property type="entry name" value="UBA_RuvA_C"/>
    <property type="match status" value="1"/>
</dbReference>
<dbReference type="InterPro" id="IPR036267">
    <property type="entry name" value="RuvA_C_sf"/>
</dbReference>
<protein>
    <recommendedName>
        <fullName evidence="6">Holliday junction branch migration complex subunit RuvA</fullName>
    </recommendedName>
</protein>
<comment type="subcellular location">
    <subcellularLocation>
        <location evidence="6">Cytoplasm</location>
    </subcellularLocation>
</comment>
<dbReference type="Pfam" id="PF14520">
    <property type="entry name" value="HHH_5"/>
    <property type="match status" value="1"/>
</dbReference>
<dbReference type="Gene3D" id="1.10.8.10">
    <property type="entry name" value="DNA helicase RuvA subunit, C-terminal domain"/>
    <property type="match status" value="1"/>
</dbReference>
<evidence type="ECO:0000256" key="1">
    <source>
        <dbReference type="ARBA" id="ARBA00022490"/>
    </source>
</evidence>
<evidence type="ECO:0000259" key="7">
    <source>
        <dbReference type="Pfam" id="PF01330"/>
    </source>
</evidence>
<keyword evidence="4 6" id="KW-0233">DNA recombination</keyword>
<comment type="function">
    <text evidence="6">The RuvA-RuvB-RuvC complex processes Holliday junction (HJ) DNA during genetic recombination and DNA repair, while the RuvA-RuvB complex plays an important role in the rescue of blocked DNA replication forks via replication fork reversal (RFR). RuvA specifically binds to HJ cruciform DNA, conferring on it an open structure. The RuvB hexamer acts as an ATP-dependent pump, pulling dsDNA into and through the RuvAB complex. HJ branch migration allows RuvC to scan DNA until it finds its consensus sequence, where it cleaves and resolves the cruciform DNA.</text>
</comment>
<dbReference type="GO" id="GO:0006310">
    <property type="term" value="P:DNA recombination"/>
    <property type="evidence" value="ECO:0007669"/>
    <property type="project" value="UniProtKB-UniRule"/>
</dbReference>
<gene>
    <name evidence="6" type="primary">ruvA</name>
    <name evidence="9" type="ORF">CAY53_01465</name>
</gene>
<evidence type="ECO:0000259" key="8">
    <source>
        <dbReference type="Pfam" id="PF07499"/>
    </source>
</evidence>
<organism evidence="9 10">
    <name type="scientific">Desulfobulbus oralis</name>
    <dbReference type="NCBI Taxonomy" id="1986146"/>
    <lineage>
        <taxon>Bacteria</taxon>
        <taxon>Pseudomonadati</taxon>
        <taxon>Thermodesulfobacteriota</taxon>
        <taxon>Desulfobulbia</taxon>
        <taxon>Desulfobulbales</taxon>
        <taxon>Desulfobulbaceae</taxon>
        <taxon>Desulfobulbus</taxon>
    </lineage>
</organism>
<feature type="region of interest" description="Domain I" evidence="6">
    <location>
        <begin position="1"/>
        <end position="64"/>
    </location>
</feature>
<dbReference type="SUPFAM" id="SSF50249">
    <property type="entry name" value="Nucleic acid-binding proteins"/>
    <property type="match status" value="1"/>
</dbReference>
<dbReference type="Pfam" id="PF07499">
    <property type="entry name" value="RuvA_C"/>
    <property type="match status" value="1"/>
</dbReference>
<dbReference type="RefSeq" id="WP_104935638.1">
    <property type="nucleotide sequence ID" value="NZ_CP021255.1"/>
</dbReference>
<dbReference type="OrthoDB" id="5293449at2"/>
<keyword evidence="3 6" id="KW-0238">DNA-binding</keyword>
<dbReference type="NCBIfam" id="TIGR00084">
    <property type="entry name" value="ruvA"/>
    <property type="match status" value="1"/>
</dbReference>
<dbReference type="InterPro" id="IPR011114">
    <property type="entry name" value="RuvA_C"/>
</dbReference>
<comment type="domain">
    <text evidence="6">Has three domains with a flexible linker between the domains II and III and assumes an 'L' shape. Domain III is highly mobile and contacts RuvB.</text>
</comment>
<dbReference type="GO" id="GO:0005524">
    <property type="term" value="F:ATP binding"/>
    <property type="evidence" value="ECO:0007669"/>
    <property type="project" value="InterPro"/>
</dbReference>
<comment type="similarity">
    <text evidence="6">Belongs to the RuvA family.</text>
</comment>
<evidence type="ECO:0000256" key="5">
    <source>
        <dbReference type="ARBA" id="ARBA00023204"/>
    </source>
</evidence>
<dbReference type="GO" id="GO:0006281">
    <property type="term" value="P:DNA repair"/>
    <property type="evidence" value="ECO:0007669"/>
    <property type="project" value="UniProtKB-UniRule"/>
</dbReference>
<dbReference type="GO" id="GO:0009379">
    <property type="term" value="C:Holliday junction helicase complex"/>
    <property type="evidence" value="ECO:0007669"/>
    <property type="project" value="InterPro"/>
</dbReference>
<dbReference type="Proteomes" id="UP000239867">
    <property type="component" value="Chromosome"/>
</dbReference>
<dbReference type="SUPFAM" id="SSF46929">
    <property type="entry name" value="DNA helicase RuvA subunit, C-terminal domain"/>
    <property type="match status" value="1"/>
</dbReference>
<dbReference type="GO" id="GO:0000400">
    <property type="term" value="F:four-way junction DNA binding"/>
    <property type="evidence" value="ECO:0007669"/>
    <property type="project" value="UniProtKB-UniRule"/>
</dbReference>
<dbReference type="InterPro" id="IPR000085">
    <property type="entry name" value="RuvA"/>
</dbReference>